<accession>A0A0F8X9Y7</accession>
<protein>
    <recommendedName>
        <fullName evidence="2">ADP-ribosylglycohydrolase</fullName>
    </recommendedName>
</protein>
<comment type="caution">
    <text evidence="1">The sequence shown here is derived from an EMBL/GenBank/DDBJ whole genome shotgun (WGS) entry which is preliminary data.</text>
</comment>
<dbReference type="InterPro" id="IPR005502">
    <property type="entry name" value="Ribosyl_crysJ1"/>
</dbReference>
<dbReference type="SUPFAM" id="SSF101478">
    <property type="entry name" value="ADP-ribosylglycohydrolase"/>
    <property type="match status" value="1"/>
</dbReference>
<dbReference type="Pfam" id="PF03747">
    <property type="entry name" value="ADP_ribosyl_GH"/>
    <property type="match status" value="1"/>
</dbReference>
<proteinExistence type="predicted"/>
<sequence length="170" mass="19124">WNASEPISVIVRDAHEASKFTNQQISAQVCSALYCLVIRRFLFEETDKVTDLLISFYAEQDMQEHGKALDDFYLDRPDLYSETKDSSGVFDSFWGASAIFAKNSKDFENAVIQGIILGNDCEVMGYLVGSLVGVALGINEIPQRWLNQLDLSNEAEKVVTNFVRAVEKRN</sequence>
<feature type="non-terminal residue" evidence="1">
    <location>
        <position position="1"/>
    </location>
</feature>
<dbReference type="Gene3D" id="1.10.4080.10">
    <property type="entry name" value="ADP-ribosylation/Crystallin J1"/>
    <property type="match status" value="1"/>
</dbReference>
<dbReference type="InterPro" id="IPR036705">
    <property type="entry name" value="Ribosyl_crysJ1_sf"/>
</dbReference>
<evidence type="ECO:0000313" key="1">
    <source>
        <dbReference type="EMBL" id="KKK65927.1"/>
    </source>
</evidence>
<evidence type="ECO:0008006" key="2">
    <source>
        <dbReference type="Google" id="ProtNLM"/>
    </source>
</evidence>
<dbReference type="AlphaFoldDB" id="A0A0F8X9Y7"/>
<gene>
    <name evidence="1" type="ORF">LCGC14_2969240</name>
</gene>
<name>A0A0F8X9Y7_9ZZZZ</name>
<organism evidence="1">
    <name type="scientific">marine sediment metagenome</name>
    <dbReference type="NCBI Taxonomy" id="412755"/>
    <lineage>
        <taxon>unclassified sequences</taxon>
        <taxon>metagenomes</taxon>
        <taxon>ecological metagenomes</taxon>
    </lineage>
</organism>
<reference evidence="1" key="1">
    <citation type="journal article" date="2015" name="Nature">
        <title>Complex archaea that bridge the gap between prokaryotes and eukaryotes.</title>
        <authorList>
            <person name="Spang A."/>
            <person name="Saw J.H."/>
            <person name="Jorgensen S.L."/>
            <person name="Zaremba-Niedzwiedzka K."/>
            <person name="Martijn J."/>
            <person name="Lind A.E."/>
            <person name="van Eijk R."/>
            <person name="Schleper C."/>
            <person name="Guy L."/>
            <person name="Ettema T.J."/>
        </authorList>
    </citation>
    <scope>NUCLEOTIDE SEQUENCE</scope>
</reference>
<dbReference type="EMBL" id="LAZR01060324">
    <property type="protein sequence ID" value="KKK65927.1"/>
    <property type="molecule type" value="Genomic_DNA"/>
</dbReference>